<feature type="non-terminal residue" evidence="1">
    <location>
        <position position="120"/>
    </location>
</feature>
<evidence type="ECO:0000313" key="1">
    <source>
        <dbReference type="EMBL" id="KAI7943788.1"/>
    </source>
</evidence>
<name>A0ACC0E3R1_9BASI</name>
<organism evidence="1 2">
    <name type="scientific">Puccinia striiformis f. sp. tritici</name>
    <dbReference type="NCBI Taxonomy" id="168172"/>
    <lineage>
        <taxon>Eukaryota</taxon>
        <taxon>Fungi</taxon>
        <taxon>Dikarya</taxon>
        <taxon>Basidiomycota</taxon>
        <taxon>Pucciniomycotina</taxon>
        <taxon>Pucciniomycetes</taxon>
        <taxon>Pucciniales</taxon>
        <taxon>Pucciniaceae</taxon>
        <taxon>Puccinia</taxon>
    </lineage>
</organism>
<protein>
    <submittedName>
        <fullName evidence="1">Uncharacterized protein</fullName>
    </submittedName>
</protein>
<dbReference type="EMBL" id="CM045875">
    <property type="protein sequence ID" value="KAI7943788.1"/>
    <property type="molecule type" value="Genomic_DNA"/>
</dbReference>
<reference evidence="2" key="1">
    <citation type="journal article" date="2018" name="BMC Genomics">
        <title>Genomic insights into host adaptation between the wheat stripe rust pathogen (Puccinia striiformis f. sp. tritici) and the barley stripe rust pathogen (Puccinia striiformis f. sp. hordei).</title>
        <authorList>
            <person name="Xia C."/>
            <person name="Wang M."/>
            <person name="Yin C."/>
            <person name="Cornejo O.E."/>
            <person name="Hulbert S.H."/>
            <person name="Chen X."/>
        </authorList>
    </citation>
    <scope>NUCLEOTIDE SEQUENCE [LARGE SCALE GENOMIC DNA]</scope>
    <source>
        <strain evidence="2">93-210</strain>
    </source>
</reference>
<accession>A0ACC0E3R1</accession>
<sequence>MAQDTLTLLNWLGWDRDRSLHLIGISMGGMIAQELCLLIPKRFKSVAFMSTRCGSEIDWPSVSRRSNFNHELFKSLDSNIFDCLDSSQILKYQRDALNVIFRTTSKMATGDEGLDLYLDI</sequence>
<keyword evidence="2" id="KW-1185">Reference proteome</keyword>
<comment type="caution">
    <text evidence="1">The sequence shown here is derived from an EMBL/GenBank/DDBJ whole genome shotgun (WGS) entry which is preliminary data.</text>
</comment>
<reference evidence="1 2" key="3">
    <citation type="journal article" date="2022" name="Microbiol. Spectr.">
        <title>Folding features and dynamics of 3D genome architecture in plant fungal pathogens.</title>
        <authorList>
            <person name="Xia C."/>
        </authorList>
    </citation>
    <scope>NUCLEOTIDE SEQUENCE [LARGE SCALE GENOMIC DNA]</scope>
    <source>
        <strain evidence="1 2">93-210</strain>
    </source>
</reference>
<evidence type="ECO:0000313" key="2">
    <source>
        <dbReference type="Proteomes" id="UP001060170"/>
    </source>
</evidence>
<dbReference type="Proteomes" id="UP001060170">
    <property type="component" value="Chromosome 11"/>
</dbReference>
<proteinExistence type="predicted"/>
<gene>
    <name evidence="1" type="ORF">MJO28_011316</name>
</gene>
<reference evidence="2" key="2">
    <citation type="journal article" date="2018" name="Mol. Plant Microbe Interact.">
        <title>Genome sequence resources for the wheat stripe rust pathogen (Puccinia striiformis f. sp. tritici) and the barley stripe rust pathogen (Puccinia striiformis f. sp. hordei).</title>
        <authorList>
            <person name="Xia C."/>
            <person name="Wang M."/>
            <person name="Yin C."/>
            <person name="Cornejo O.E."/>
            <person name="Hulbert S.H."/>
            <person name="Chen X."/>
        </authorList>
    </citation>
    <scope>NUCLEOTIDE SEQUENCE [LARGE SCALE GENOMIC DNA]</scope>
    <source>
        <strain evidence="2">93-210</strain>
    </source>
</reference>